<dbReference type="GeneID" id="16511934"/>
<feature type="compositionally biased region" description="Basic residues" evidence="1">
    <location>
        <begin position="23"/>
        <end position="33"/>
    </location>
</feature>
<feature type="compositionally biased region" description="Basic residues" evidence="1">
    <location>
        <begin position="1"/>
        <end position="15"/>
    </location>
</feature>
<evidence type="ECO:0000313" key="2">
    <source>
        <dbReference type="EMBL" id="AGO81908.2"/>
    </source>
</evidence>
<feature type="region of interest" description="Disordered" evidence="1">
    <location>
        <begin position="107"/>
        <end position="150"/>
    </location>
</feature>
<sequence length="150" mass="16259">MPIKKRRNYKTKKQREKSGGGRWQKKKTRRADRRRATGSDAPLPAPFSSRAAGLRQARGRRPLRSRVGPRGALGRRCPFVARELQPRPGRSAGAIDAACFAKGAMGARDAPARGHGRHKEKEAPAGRARGPSPGRTGGMRCASGWRQSGA</sequence>
<dbReference type="RefSeq" id="YP_008318577.2">
    <property type="nucleotide sequence ID" value="NC_021858.1"/>
</dbReference>
<feature type="region of interest" description="Disordered" evidence="1">
    <location>
        <begin position="1"/>
        <end position="74"/>
    </location>
</feature>
<evidence type="ECO:0000256" key="1">
    <source>
        <dbReference type="SAM" id="MobiDB-lite"/>
    </source>
</evidence>
<organism evidence="2 3">
    <name type="scientific">Pandoravirus dulcis</name>
    <dbReference type="NCBI Taxonomy" id="1349409"/>
    <lineage>
        <taxon>Viruses</taxon>
        <taxon>Pandoravirus</taxon>
    </lineage>
</organism>
<dbReference type="Proteomes" id="UP000201566">
    <property type="component" value="Segment"/>
</dbReference>
<protein>
    <submittedName>
        <fullName evidence="2">Uncharacterized protein</fullName>
    </submittedName>
</protein>
<dbReference type="KEGG" id="vg:16511934"/>
<dbReference type="EMBL" id="KC977570">
    <property type="protein sequence ID" value="AGO81908.2"/>
    <property type="molecule type" value="Genomic_DNA"/>
</dbReference>
<proteinExistence type="predicted"/>
<evidence type="ECO:0000313" key="3">
    <source>
        <dbReference type="Proteomes" id="UP000201566"/>
    </source>
</evidence>
<accession>S4VNR3</accession>
<name>S4VNR3_9VIRU</name>
<reference evidence="2 3" key="1">
    <citation type="journal article" date="2013" name="Science">
        <title>Pandoraviruses: amoeba viruses with genomes up to 2.5 Mb reaching that of parasitic eukaryotes.</title>
        <authorList>
            <person name="Philippe N."/>
            <person name="Legendre M."/>
            <person name="Doutre G."/>
            <person name="Coute Y."/>
            <person name="Poirot O."/>
            <person name="Lescot M."/>
            <person name="Arslan D."/>
            <person name="Seltzer V."/>
            <person name="Bertaux L."/>
            <person name="Bruley C."/>
            <person name="Garin J."/>
            <person name="Claverie J.M."/>
            <person name="Abergel C."/>
        </authorList>
    </citation>
    <scope>NUCLEOTIDE SEQUENCE [LARGE SCALE GENOMIC DNA]</scope>
    <source>
        <strain evidence="2">Melbourne</strain>
    </source>
</reference>
<gene>
    <name evidence="2" type="ORF">pdul_cds_31</name>
</gene>